<name>A0ABT5VB25_9BACI</name>
<dbReference type="RefSeq" id="WP_275117297.1">
    <property type="nucleotide sequence ID" value="NZ_JAOTPO010000002.1"/>
</dbReference>
<evidence type="ECO:0000313" key="4">
    <source>
        <dbReference type="Proteomes" id="UP001148125"/>
    </source>
</evidence>
<protein>
    <submittedName>
        <fullName evidence="3">Glycosyltransferase family 4 protein</fullName>
    </submittedName>
</protein>
<keyword evidence="4" id="KW-1185">Reference proteome</keyword>
<reference evidence="3" key="1">
    <citation type="submission" date="2024-05" db="EMBL/GenBank/DDBJ databases">
        <title>Alkalihalobacillus sp. strain MEB203 novel alkaliphilic bacterium from Lonar Lake, India.</title>
        <authorList>
            <person name="Joshi A."/>
            <person name="Thite S."/>
            <person name="Mengade P."/>
        </authorList>
    </citation>
    <scope>NUCLEOTIDE SEQUENCE</scope>
    <source>
        <strain evidence="3">MEB 203</strain>
    </source>
</reference>
<comment type="caution">
    <text evidence="3">The sequence shown here is derived from an EMBL/GenBank/DDBJ whole genome shotgun (WGS) entry which is preliminary data.</text>
</comment>
<proteinExistence type="predicted"/>
<dbReference type="InterPro" id="IPR028098">
    <property type="entry name" value="Glyco_trans_4-like_N"/>
</dbReference>
<organism evidence="3 4">
    <name type="scientific">Alkalihalobacterium chitinilyticum</name>
    <dbReference type="NCBI Taxonomy" id="2980103"/>
    <lineage>
        <taxon>Bacteria</taxon>
        <taxon>Bacillati</taxon>
        <taxon>Bacillota</taxon>
        <taxon>Bacilli</taxon>
        <taxon>Bacillales</taxon>
        <taxon>Bacillaceae</taxon>
        <taxon>Alkalihalobacterium</taxon>
    </lineage>
</organism>
<dbReference type="EMBL" id="JAOTPO010000002">
    <property type="protein sequence ID" value="MDE5412668.1"/>
    <property type="molecule type" value="Genomic_DNA"/>
</dbReference>
<accession>A0ABT5VB25</accession>
<dbReference type="Proteomes" id="UP001148125">
    <property type="component" value="Unassembled WGS sequence"/>
</dbReference>
<dbReference type="InterPro" id="IPR001296">
    <property type="entry name" value="Glyco_trans_1"/>
</dbReference>
<dbReference type="Pfam" id="PF13439">
    <property type="entry name" value="Glyco_transf_4"/>
    <property type="match status" value="1"/>
</dbReference>
<dbReference type="SUPFAM" id="SSF53756">
    <property type="entry name" value="UDP-Glycosyltransferase/glycogen phosphorylase"/>
    <property type="match status" value="1"/>
</dbReference>
<dbReference type="PANTHER" id="PTHR12526">
    <property type="entry name" value="GLYCOSYLTRANSFERASE"/>
    <property type="match status" value="1"/>
</dbReference>
<dbReference type="Pfam" id="PF00534">
    <property type="entry name" value="Glycos_transf_1"/>
    <property type="match status" value="1"/>
</dbReference>
<feature type="domain" description="Glycosyltransferase subfamily 4-like N-terminal" evidence="2">
    <location>
        <begin position="64"/>
        <end position="165"/>
    </location>
</feature>
<dbReference type="Gene3D" id="3.40.50.2000">
    <property type="entry name" value="Glycogen Phosphorylase B"/>
    <property type="match status" value="2"/>
</dbReference>
<dbReference type="CDD" id="cd03801">
    <property type="entry name" value="GT4_PimA-like"/>
    <property type="match status" value="1"/>
</dbReference>
<gene>
    <name evidence="3" type="ORF">N7Z68_04665</name>
</gene>
<evidence type="ECO:0000259" key="1">
    <source>
        <dbReference type="Pfam" id="PF00534"/>
    </source>
</evidence>
<sequence length="390" mass="44727">MKIAFICTENLPSPAIKGGAIQVLVDGIVPLLSKKNEITIFSVADSTLPTFETKNNIHFIRVQYKYYIREVKRYLAKSQFDIIQVFNRPKALLHYKEVAPKSKFILSLHNDVMREEKISMDLGNKVVKACDHIFTISEFIKGKVINRFPEAQEKTTVAYSGVNIDEFSPLWASHIQPIRQHYRQKYGVENKKVILFAGRLCKSKGPHLLIQSMKNLLKIHPDTVLVIAGGKWFSDNSINHYVHYLHQLAKPLKDKVIFTRFIPAQEIPKFFLIADLFVCSSQWEEPLARVHYEAMAAGLPIITTNRGGNPEVITHMQNGYVIDNYNQLNAFVEAIDYYLSNPLEASEIAKNGRLLTEENFQYKHTVKRIEAAYQTLKEAETKLTQPSKFQ</sequence>
<feature type="domain" description="Glycosyl transferase family 1" evidence="1">
    <location>
        <begin position="180"/>
        <end position="353"/>
    </location>
</feature>
<dbReference type="PANTHER" id="PTHR12526:SF638">
    <property type="entry name" value="SPORE COAT PROTEIN SA"/>
    <property type="match status" value="1"/>
</dbReference>
<evidence type="ECO:0000313" key="3">
    <source>
        <dbReference type="EMBL" id="MDE5412668.1"/>
    </source>
</evidence>
<evidence type="ECO:0000259" key="2">
    <source>
        <dbReference type="Pfam" id="PF13439"/>
    </source>
</evidence>